<organism evidence="4">
    <name type="scientific">Strongyloides stercoralis</name>
    <name type="common">Threadworm</name>
    <dbReference type="NCBI Taxonomy" id="6248"/>
    <lineage>
        <taxon>Eukaryota</taxon>
        <taxon>Metazoa</taxon>
        <taxon>Ecdysozoa</taxon>
        <taxon>Nematoda</taxon>
        <taxon>Chromadorea</taxon>
        <taxon>Rhabditida</taxon>
        <taxon>Tylenchina</taxon>
        <taxon>Panagrolaimomorpha</taxon>
        <taxon>Strongyloidoidea</taxon>
        <taxon>Strongyloididae</taxon>
        <taxon>Strongyloides</taxon>
    </lineage>
</organism>
<dbReference type="Pfam" id="PF00567">
    <property type="entry name" value="TUDOR"/>
    <property type="match status" value="1"/>
</dbReference>
<feature type="compositionally biased region" description="Basic residues" evidence="1">
    <location>
        <begin position="21"/>
        <end position="30"/>
    </location>
</feature>
<evidence type="ECO:0000313" key="5">
    <source>
        <dbReference type="WBParaSite" id="TCONS_00015282.p1"/>
    </source>
</evidence>
<name>A0A0K0EFR2_STRER</name>
<keyword evidence="3" id="KW-1185">Reference proteome</keyword>
<evidence type="ECO:0000256" key="1">
    <source>
        <dbReference type="SAM" id="MobiDB-lite"/>
    </source>
</evidence>
<feature type="domain" description="Tudor" evidence="2">
    <location>
        <begin position="585"/>
        <end position="656"/>
    </location>
</feature>
<evidence type="ECO:0000313" key="4">
    <source>
        <dbReference type="WBParaSite" id="SSTP_0000832200.1"/>
    </source>
</evidence>
<dbReference type="GO" id="GO:0005737">
    <property type="term" value="C:cytoplasm"/>
    <property type="evidence" value="ECO:0007669"/>
    <property type="project" value="UniProtKB-ARBA"/>
</dbReference>
<dbReference type="PROSITE" id="PS50304">
    <property type="entry name" value="TUDOR"/>
    <property type="match status" value="1"/>
</dbReference>
<dbReference type="InterPro" id="IPR002999">
    <property type="entry name" value="Tudor"/>
</dbReference>
<protein>
    <submittedName>
        <fullName evidence="4 5">Tudor domain-containing protein</fullName>
    </submittedName>
</protein>
<dbReference type="Gene3D" id="2.30.30.140">
    <property type="match status" value="2"/>
</dbReference>
<feature type="compositionally biased region" description="Basic and acidic residues" evidence="1">
    <location>
        <begin position="31"/>
        <end position="40"/>
    </location>
</feature>
<dbReference type="AlphaFoldDB" id="A0A0K0EFR2"/>
<dbReference type="InterPro" id="IPR035437">
    <property type="entry name" value="SNase_OB-fold_sf"/>
</dbReference>
<dbReference type="WBParaSite" id="TCONS_00015282.p1">
    <property type="protein sequence ID" value="TCONS_00015282.p1"/>
    <property type="gene ID" value="XLOC_009433"/>
</dbReference>
<sequence>MGINDKLILLIKKMAAKKSKLLTKKQRKAKEKKEKDEESKSTNNLSNNIICYENSIISNTLDNVRLQEALKNACISMQQQLNTNDFVSKIELLHTKRRKLEEDNSVNNEGIQYISKNYFKSNVLNWNKKVLIDSGIINFNEKIDDSLNNYNYIRHCEAKEHEQVVIKNIVSPSCLFVRRKDSPYKNLEIRLPCAIQQLKWKDNVVSSKKNGYIDKESLSIRQCIGCYVLAPYTKDLYVRARIISVSESSTYVKVIYIDHGSTSWVHKRTLAVLDNERFNYRWETRHVGLKNVYPKSLSNDKDVDCWTTDHINALKTIINQYKKFEFRTIFYEKRIYANNFQMVEIYPVKDFLTSTPCNYFPKEIEDSDDEDCVNSIIHSDNYLEIKSSDQIERKPMSINAELVIKYPKLFYRKRYIGKKEIEPLFDIVPEGENKFIPENTLPWFRYFPPLSKSATPTFWTRFSKYKLSEKDIEPNYEMNYKVDHWNYEKLKNYDYIIDNKYIVVYLLKPYFQFNALKLTGIPINKNEVNQLKCQLIKGNGNLKEVYNNYIENKLESHYENIVLLSKKYLKTDNVPQLTIQDIISSWQEGEPCYCTINVSFTLDSGMWYRFEVIGFKPLFNKYQNTFLVKVRYLDINGYEVLDISNLYQLPETSDSDLPLVLNFDYDKIKIKNEEIQSEDEIFISYIKTLLKRIPYNMPIVVELDTENISSNFPNKNKWSSNFYTISDVLKTDIKIKSLHTFQFNKNFEIYNFQTEYKLLEGYKNYEDLFKNVTCQNNDNEDLYYNMDNINDYDQTFIM</sequence>
<accession>A0A0K0EFR2</accession>
<evidence type="ECO:0000313" key="3">
    <source>
        <dbReference type="Proteomes" id="UP000035681"/>
    </source>
</evidence>
<feature type="region of interest" description="Disordered" evidence="1">
    <location>
        <begin position="21"/>
        <end position="41"/>
    </location>
</feature>
<dbReference type="CDD" id="cd20379">
    <property type="entry name" value="Tudor_dTUD-like"/>
    <property type="match status" value="1"/>
</dbReference>
<proteinExistence type="predicted"/>
<dbReference type="Gene3D" id="2.40.50.90">
    <property type="match status" value="1"/>
</dbReference>
<dbReference type="Proteomes" id="UP000035681">
    <property type="component" value="Unplaced"/>
</dbReference>
<reference evidence="4" key="1">
    <citation type="submission" date="2015-08" db="UniProtKB">
        <authorList>
            <consortium name="WormBaseParasite"/>
        </authorList>
    </citation>
    <scope>IDENTIFICATION</scope>
</reference>
<dbReference type="WBParaSite" id="SSTP_0000832200.1">
    <property type="protein sequence ID" value="SSTP_0000832200.1"/>
    <property type="gene ID" value="SSTP_0000832200"/>
</dbReference>
<evidence type="ECO:0000259" key="2">
    <source>
        <dbReference type="PROSITE" id="PS50304"/>
    </source>
</evidence>
<dbReference type="SUPFAM" id="SSF63748">
    <property type="entry name" value="Tudor/PWWP/MBT"/>
    <property type="match status" value="1"/>
</dbReference>